<dbReference type="InterPro" id="IPR051681">
    <property type="entry name" value="Ser/Thr_Kinases-Pseudokinases"/>
</dbReference>
<gene>
    <name evidence="13" type="ORF">pdul_cds_1041</name>
</gene>
<dbReference type="Pfam" id="PF07714">
    <property type="entry name" value="PK_Tyr_Ser-Thr"/>
    <property type="match status" value="2"/>
</dbReference>
<dbReference type="GeneID" id="16512895"/>
<dbReference type="InterPro" id="IPR000719">
    <property type="entry name" value="Prot_kinase_dom"/>
</dbReference>
<evidence type="ECO:0000256" key="3">
    <source>
        <dbReference type="ARBA" id="ARBA00022679"/>
    </source>
</evidence>
<evidence type="ECO:0000256" key="6">
    <source>
        <dbReference type="ARBA" id="ARBA00022840"/>
    </source>
</evidence>
<dbReference type="PROSITE" id="PS50011">
    <property type="entry name" value="PROTEIN_KINASE_DOM"/>
    <property type="match status" value="2"/>
</dbReference>
<dbReference type="GO" id="GO:0004674">
    <property type="term" value="F:protein serine/threonine kinase activity"/>
    <property type="evidence" value="ECO:0007669"/>
    <property type="project" value="UniProtKB-KW"/>
</dbReference>
<evidence type="ECO:0000256" key="9">
    <source>
        <dbReference type="PROSITE-ProRule" id="PRU10141"/>
    </source>
</evidence>
<dbReference type="InterPro" id="IPR002049">
    <property type="entry name" value="LE_dom"/>
</dbReference>
<dbReference type="PRINTS" id="PR00109">
    <property type="entry name" value="TYRKINASE"/>
</dbReference>
<accession>S4VV57</accession>
<dbReference type="InterPro" id="IPR024370">
    <property type="entry name" value="PBP_domain"/>
</dbReference>
<dbReference type="InterPro" id="IPR029787">
    <property type="entry name" value="Nucleotide_cyclase"/>
</dbReference>
<feature type="region of interest" description="Disordered" evidence="10">
    <location>
        <begin position="1"/>
        <end position="63"/>
    </location>
</feature>
<dbReference type="CDD" id="cd00055">
    <property type="entry name" value="EGF_Lam"/>
    <property type="match status" value="1"/>
</dbReference>
<dbReference type="CDD" id="cd13999">
    <property type="entry name" value="STKc_MAP3K-like"/>
    <property type="match status" value="2"/>
</dbReference>
<dbReference type="Gene3D" id="1.10.510.10">
    <property type="entry name" value="Transferase(Phosphotransferase) domain 1"/>
    <property type="match status" value="2"/>
</dbReference>
<dbReference type="PROSITE" id="PS00107">
    <property type="entry name" value="PROTEIN_KINASE_ATP"/>
    <property type="match status" value="1"/>
</dbReference>
<dbReference type="FunFam" id="3.30.200.20:FF:000034">
    <property type="entry name" value="Kinase suppressor of Ras 1"/>
    <property type="match status" value="2"/>
</dbReference>
<dbReference type="Gene3D" id="3.30.200.20">
    <property type="entry name" value="Phosphorylase Kinase, domain 1"/>
    <property type="match status" value="2"/>
</dbReference>
<evidence type="ECO:0000256" key="5">
    <source>
        <dbReference type="ARBA" id="ARBA00022777"/>
    </source>
</evidence>
<feature type="compositionally biased region" description="Acidic residues" evidence="10">
    <location>
        <begin position="1562"/>
        <end position="1573"/>
    </location>
</feature>
<protein>
    <submittedName>
        <fullName evidence="13">Serine/threonine protein kinase</fullName>
    </submittedName>
</protein>
<evidence type="ECO:0000259" key="11">
    <source>
        <dbReference type="PROSITE" id="PS50011"/>
    </source>
</evidence>
<evidence type="ECO:0000313" key="14">
    <source>
        <dbReference type="Proteomes" id="UP000201566"/>
    </source>
</evidence>
<dbReference type="PROSITE" id="PS00022">
    <property type="entry name" value="EGF_1"/>
    <property type="match status" value="1"/>
</dbReference>
<feature type="region of interest" description="Disordered" evidence="10">
    <location>
        <begin position="1518"/>
        <end position="1582"/>
    </location>
</feature>
<evidence type="ECO:0000256" key="1">
    <source>
        <dbReference type="ARBA" id="ARBA00004167"/>
    </source>
</evidence>
<dbReference type="Pfam" id="PF12849">
    <property type="entry name" value="PBP_like_2"/>
    <property type="match status" value="1"/>
</dbReference>
<name>S4VV57_9VIRU</name>
<keyword evidence="6 9" id="KW-0067">ATP-binding</keyword>
<feature type="compositionally biased region" description="Low complexity" evidence="10">
    <location>
        <begin position="1234"/>
        <end position="1258"/>
    </location>
</feature>
<dbReference type="InterPro" id="IPR000742">
    <property type="entry name" value="EGF"/>
</dbReference>
<feature type="binding site" evidence="9">
    <location>
        <position position="992"/>
    </location>
    <ligand>
        <name>ATP</name>
        <dbReference type="ChEBI" id="CHEBI:30616"/>
    </ligand>
</feature>
<comment type="catalytic activity">
    <reaction evidence="8">
        <text>L-seryl-[protein] + ATP = O-phospho-L-seryl-[protein] + ADP + H(+)</text>
        <dbReference type="Rhea" id="RHEA:17989"/>
        <dbReference type="Rhea" id="RHEA-COMP:9863"/>
        <dbReference type="Rhea" id="RHEA-COMP:11604"/>
        <dbReference type="ChEBI" id="CHEBI:15378"/>
        <dbReference type="ChEBI" id="CHEBI:29999"/>
        <dbReference type="ChEBI" id="CHEBI:30616"/>
        <dbReference type="ChEBI" id="CHEBI:83421"/>
        <dbReference type="ChEBI" id="CHEBI:456216"/>
        <dbReference type="EC" id="2.7.11.1"/>
    </reaction>
</comment>
<feature type="compositionally biased region" description="Basic and acidic residues" evidence="10">
    <location>
        <begin position="1520"/>
        <end position="1535"/>
    </location>
</feature>
<feature type="region of interest" description="Disordered" evidence="10">
    <location>
        <begin position="1428"/>
        <end position="1455"/>
    </location>
</feature>
<feature type="compositionally biased region" description="Basic and acidic residues" evidence="10">
    <location>
        <begin position="1428"/>
        <end position="1447"/>
    </location>
</feature>
<dbReference type="Gene3D" id="3.40.190.10">
    <property type="entry name" value="Periplasmic binding protein-like II"/>
    <property type="match status" value="4"/>
</dbReference>
<dbReference type="PANTHER" id="PTHR44329">
    <property type="entry name" value="SERINE/THREONINE-PROTEIN KINASE TNNI3K-RELATED"/>
    <property type="match status" value="1"/>
</dbReference>
<dbReference type="PANTHER" id="PTHR44329:SF298">
    <property type="entry name" value="MIXED LINEAGE KINASE DOMAIN-LIKE PROTEIN"/>
    <property type="match status" value="1"/>
</dbReference>
<comment type="subcellular location">
    <subcellularLocation>
        <location evidence="1">Membrane</location>
        <topology evidence="1">Single-pass membrane protein</topology>
    </subcellularLocation>
</comment>
<feature type="domain" description="EGF-like" evidence="12">
    <location>
        <begin position="864"/>
        <end position="900"/>
    </location>
</feature>
<feature type="region of interest" description="Disordered" evidence="10">
    <location>
        <begin position="1230"/>
        <end position="1258"/>
    </location>
</feature>
<feature type="compositionally biased region" description="Basic and acidic residues" evidence="10">
    <location>
        <begin position="14"/>
        <end position="24"/>
    </location>
</feature>
<keyword evidence="3" id="KW-0808">Transferase</keyword>
<dbReference type="SMART" id="SM00220">
    <property type="entry name" value="S_TKc"/>
    <property type="match status" value="2"/>
</dbReference>
<dbReference type="Proteomes" id="UP000201566">
    <property type="component" value="Segment"/>
</dbReference>
<dbReference type="InterPro" id="IPR011009">
    <property type="entry name" value="Kinase-like_dom_sf"/>
</dbReference>
<sequence>MARIGRPGIKKRTPKTDVTIDHPARGTPTPKNNNNATIPPTRTSTTATTTLRNSPSSTGHLLPATTRDARTEQAIRTVTLFTKETRRKDDDKAERMVDVHGLPARGKRAPCHPGARALTTWIALLVLCAVVEQTSAASRTAIGVGGMSGAGLYETWSAGYLYRQDLVAIDYDATAGTEAGMERYFGAGRSDFAGLDYGIDDATLASISDGTWQAARTAPDDDTDGNQAWVVGSRVIQVPVAALPWVFAYRMDALAAAGHTAPLVLSGPLVARMWLGEIATWDHPDLITLNPILGTATGLPPLTLLCEASPYGSAALLGAALDALYAPFAAWRAGLATPTAWYETAPAAAPTSNLTVVAIVGGTSPLLANASATDGALVFAAYAAARRTDGTPLVAASMRNPANKIVTPTSDAVAAALDDFAGAVSASAPDRMHEVVPVGGAGAASWPLAAFALAAVATDVEAADCTYVSYALDFIGWALLNQQAADAVAADDAFVVAPPRFARNAIDLMATVRCNGAAAFTAALIIGSGSPTPVYSLWAYAYNDDPTAAGATVHYTETRGNRAKAQILAGDVDFGPTNNDVDPDVHVAHPDLTLVPAGAYPVVFCYNVPGLMQGGTPSLVLSVDVAMRILLAEITRWDHPDLVALNPGVALPAAGILFVGKTGSSIYTGTVSRAFAQHSAAFAAAYGNGSNDVAWPVAATNRSVVSTLDEYVDTLKTTPYAIAYTAHHVVLRQRNLREARFLSADGSTALEPERETTLAAVAEVAAASGGIGSLDRLAFVVGASGPRAWPMANVALVLIHSATMPDPVRARQLVRWLYWTQTAATAVQISNVTGVYGLADLPAVWSDVLGMLVNVTVDGVHVNPLWPCFGDGTLCSDAGTCDEAAGRCVCRAGRAGDRCEVDAASEGSSSGGSSGETAAIAASVSVAAVAFLCVAGALAVAALLATRRRGRGREDWEIDPDDIDVTEATALGAGGYGVVYRTVWRGTEVAVKVISERVGGAAAGGEARRAFADEVRVMCALRHPNVVLFMAACTKPPKMCIVMEYMALGSLYDLLHNDLVPEVPHALVVKMAYQAAKGMHFLHSSGVVHRDLKSLNLLLDAKWNVKVSDFGLTRFKADLARGGSGSDVVQGTVQWLAPEVLDESADVDYMQADVYAFGVVLWEMLTRCEPYAGMSPASIAVAVIRDNLRPPMPSGAPADYAALVDECWHRDPIMRPAFVDVQHRLSDAIKHGDSASSSSSSSMSQRHESAAGTPYAYASSSSSSSSMTGATLSGSSLYPTGAARVRPFDSPRRHRDPAVGAVGRDRALSNIMAACDGQGKVALVVADVDRADALWEAHPEAMRDGTLLCNDLLRGLAHARGGVEVAIHGGAATAGAGCMCVVFADAVRARAWCADAQVALADAPWPRALLDAHPAAAEILVDADASAHSRDDDGAMNGEKRVDDGGKRGSGVPSERLATRRRLFAGLRVRMAVHMGRPRWRRDPGALPTCSGSDVRLCCRLAATAAGGRVLLTAEAATTDGRDDNRHHSNNKDGTDGVGDAAETAAPGEPYTVERVTVFRDDGDDEDGSDDDQSGGGHGRGLVYELRPHALRARHFDDIAKVSWRATDPASGSASITAAGDTTEATGETGVGLLASANACRWIIAYEEIDLREHVGAGSCAMVYRGRWRGVDVAVKRFANQRVDERRRIEFRAETAALAAVRHPYVVAFVGACVAPPDLCVVTEFVRRGSMRRVLDDASIRVTWPERMRMLRTAAVGVAYLHGTAGIVHRDLKSSNLLVTDDYSVKVADFGFARIKEANATMTRCGTPCWTAPEVIRGARYSEKVDVYSFGVVMWEVVTRRRPFADRRFADVALAVLDGARPDIPASCPTDLADLMTACWDADPDARPSMEDVVTRLDAIALALDRRDVPSLRPDIERGSL</sequence>
<organism evidence="13 14">
    <name type="scientific">Pandoravirus dulcis</name>
    <dbReference type="NCBI Taxonomy" id="1349409"/>
    <lineage>
        <taxon>Viruses</taxon>
        <taxon>Pandoravirus</taxon>
    </lineage>
</organism>
<proteinExistence type="predicted"/>
<evidence type="ECO:0000256" key="7">
    <source>
        <dbReference type="ARBA" id="ARBA00047899"/>
    </source>
</evidence>
<comment type="catalytic activity">
    <reaction evidence="7">
        <text>L-threonyl-[protein] + ATP = O-phospho-L-threonyl-[protein] + ADP + H(+)</text>
        <dbReference type="Rhea" id="RHEA:46608"/>
        <dbReference type="Rhea" id="RHEA-COMP:11060"/>
        <dbReference type="Rhea" id="RHEA-COMP:11605"/>
        <dbReference type="ChEBI" id="CHEBI:15378"/>
        <dbReference type="ChEBI" id="CHEBI:30013"/>
        <dbReference type="ChEBI" id="CHEBI:30616"/>
        <dbReference type="ChEBI" id="CHEBI:61977"/>
        <dbReference type="ChEBI" id="CHEBI:456216"/>
        <dbReference type="EC" id="2.7.11.1"/>
    </reaction>
</comment>
<dbReference type="InterPro" id="IPR001245">
    <property type="entry name" value="Ser-Thr/Tyr_kinase_cat_dom"/>
</dbReference>
<evidence type="ECO:0000256" key="8">
    <source>
        <dbReference type="ARBA" id="ARBA00048679"/>
    </source>
</evidence>
<dbReference type="EMBL" id="KC977570">
    <property type="protein sequence ID" value="AGO83315.2"/>
    <property type="molecule type" value="Genomic_DNA"/>
</dbReference>
<dbReference type="GO" id="GO:0005524">
    <property type="term" value="F:ATP binding"/>
    <property type="evidence" value="ECO:0007669"/>
    <property type="project" value="UniProtKB-UniRule"/>
</dbReference>
<dbReference type="PROSITE" id="PS00108">
    <property type="entry name" value="PROTEIN_KINASE_ST"/>
    <property type="match status" value="2"/>
</dbReference>
<dbReference type="KEGG" id="vg:16512895"/>
<dbReference type="RefSeq" id="YP_008319984.2">
    <property type="nucleotide sequence ID" value="NC_021858.1"/>
</dbReference>
<keyword evidence="5 13" id="KW-0418">Kinase</keyword>
<dbReference type="SUPFAM" id="SSF53850">
    <property type="entry name" value="Periplasmic binding protein-like II"/>
    <property type="match status" value="2"/>
</dbReference>
<evidence type="ECO:0000259" key="12">
    <source>
        <dbReference type="PROSITE" id="PS50026"/>
    </source>
</evidence>
<dbReference type="InterPro" id="IPR008271">
    <property type="entry name" value="Ser/Thr_kinase_AS"/>
</dbReference>
<feature type="domain" description="Protein kinase" evidence="11">
    <location>
        <begin position="1649"/>
        <end position="1900"/>
    </location>
</feature>
<dbReference type="PROSITE" id="PS50026">
    <property type="entry name" value="EGF_3"/>
    <property type="match status" value="1"/>
</dbReference>
<feature type="compositionally biased region" description="Low complexity" evidence="10">
    <location>
        <begin position="35"/>
        <end position="54"/>
    </location>
</feature>
<dbReference type="SUPFAM" id="SSF56112">
    <property type="entry name" value="Protein kinase-like (PK-like)"/>
    <property type="match status" value="2"/>
</dbReference>
<dbReference type="Gene3D" id="3.30.70.1230">
    <property type="entry name" value="Nucleotide cyclase"/>
    <property type="match status" value="1"/>
</dbReference>
<reference evidence="13 14" key="1">
    <citation type="journal article" date="2013" name="Science">
        <title>Pandoraviruses: amoeba viruses with genomes up to 2.5 Mb reaching that of parasitic eukaryotes.</title>
        <authorList>
            <person name="Philippe N."/>
            <person name="Legendre M."/>
            <person name="Doutre G."/>
            <person name="Coute Y."/>
            <person name="Poirot O."/>
            <person name="Lescot M."/>
            <person name="Arslan D."/>
            <person name="Seltzer V."/>
            <person name="Bertaux L."/>
            <person name="Bruley C."/>
            <person name="Garin J."/>
            <person name="Claverie J.M."/>
            <person name="Abergel C."/>
        </authorList>
    </citation>
    <scope>NUCLEOTIDE SEQUENCE [LARGE SCALE GENOMIC DNA]</scope>
    <source>
        <strain evidence="13">Melbourne</strain>
    </source>
</reference>
<evidence type="ECO:0000256" key="4">
    <source>
        <dbReference type="ARBA" id="ARBA00022741"/>
    </source>
</evidence>
<dbReference type="SUPFAM" id="SSF55073">
    <property type="entry name" value="Nucleotide cyclase"/>
    <property type="match status" value="1"/>
</dbReference>
<evidence type="ECO:0000313" key="13">
    <source>
        <dbReference type="EMBL" id="AGO83315.2"/>
    </source>
</evidence>
<evidence type="ECO:0000256" key="2">
    <source>
        <dbReference type="ARBA" id="ARBA00022527"/>
    </source>
</evidence>
<keyword evidence="2 13" id="KW-0723">Serine/threonine-protein kinase</keyword>
<dbReference type="InterPro" id="IPR017441">
    <property type="entry name" value="Protein_kinase_ATP_BS"/>
</dbReference>
<feature type="domain" description="Protein kinase" evidence="11">
    <location>
        <begin position="965"/>
        <end position="1226"/>
    </location>
</feature>
<dbReference type="GO" id="GO:0016020">
    <property type="term" value="C:membrane"/>
    <property type="evidence" value="ECO:0007669"/>
    <property type="project" value="UniProtKB-SubCell"/>
</dbReference>
<evidence type="ECO:0000256" key="10">
    <source>
        <dbReference type="SAM" id="MobiDB-lite"/>
    </source>
</evidence>
<keyword evidence="4 9" id="KW-0547">Nucleotide-binding</keyword>